<reference evidence="9 10" key="1">
    <citation type="submission" date="2016-07" db="EMBL/GenBank/DDBJ databases">
        <title>Draft genome sequence of Prauserella sp. YIM 121212, isolated from alkaline soil.</title>
        <authorList>
            <person name="Ruckert C."/>
            <person name="Albersmeier A."/>
            <person name="Jiang C.-L."/>
            <person name="Jiang Y."/>
            <person name="Kalinowski J."/>
            <person name="Schneider O."/>
            <person name="Winkler A."/>
            <person name="Zotchev S.B."/>
        </authorList>
    </citation>
    <scope>NUCLEOTIDE SEQUENCE [LARGE SCALE GENOMIC DNA]</scope>
    <source>
        <strain evidence="9 10">YIM 121212</strain>
    </source>
</reference>
<evidence type="ECO:0000256" key="1">
    <source>
        <dbReference type="ARBA" id="ARBA00004651"/>
    </source>
</evidence>
<keyword evidence="5 7" id="KW-0472">Membrane</keyword>
<feature type="transmembrane region" description="Helical" evidence="7">
    <location>
        <begin position="348"/>
        <end position="373"/>
    </location>
</feature>
<protein>
    <submittedName>
        <fullName evidence="9">Transporter</fullName>
    </submittedName>
</protein>
<feature type="transmembrane region" description="Helical" evidence="7">
    <location>
        <begin position="242"/>
        <end position="266"/>
    </location>
</feature>
<feature type="region of interest" description="Disordered" evidence="6">
    <location>
        <begin position="770"/>
        <end position="790"/>
    </location>
</feature>
<feature type="transmembrane region" description="Helical" evidence="7">
    <location>
        <begin position="709"/>
        <end position="739"/>
    </location>
</feature>
<sequence>MSTLLYRVGRFAFGRPWRVLGAWLLLLAVIAVALVVQPVRLTNEIRIDGTPAQETIDQLARSLPAASGGQGVIAFAAEDGQRVDEGGNRAAVLAAVDGIYGADHVVDARRMLAEEAAKGADSPLLRAAGAIERVRSASAPPPGAPVPLVMDGRPVPGVVVSADRSVALVQFQFDRQTFELPAGTVDRVVGVAEDAVAGAHIEVLPSSVMLQVPDVLGVGEFVGVVVAALVLLLTLGSVIAAGLPLVTALLGVGVGVGGAFALSAVFSMHSVTVVLALMLGLAVGIDYALFIVNRQRRLVLDQGLTAHEAAGRAMGTAGNAVFFAGSTVIIALVGLLVVNIQILTTMALVAAATVAIAVLAALTALPALLGLVGERICSPAARRSAERRTGKRTRHPVAHAWATTLTRRPIVGGAAAIAVAAVLAIPALAMNLGLPAGSSYDTGTPQRDSYDTVARAFGDGYNGPLILAVTSTDDTAIPPERLAGLYQDLSATHGVAAVNLGALNDAGTTAILSVIPATGPTDEATATLVRTLRDQTARLAAHDGVTDGITVGVTGFSALGIDVSDRLADVLPIYVAVVLALSLIVLLLVFRSILVPVKATLGFLLSIGAALGATTAVFQWGWLQQALGMDATSPVLSMLPIIVAGVLYGLAMDYEMFLVSSMREATLHHDHGRDAVVHGFEQASRVVVAAAVIMSAVFAGFVFSPEPMIAQIGFALTVGILIDAFVVRMTLVPAVMALFGDRAWWLPRWLSRVLPNLDIEGDRLHEALRTQSRDQPAAATMITAPRDDRP</sequence>
<evidence type="ECO:0000256" key="3">
    <source>
        <dbReference type="ARBA" id="ARBA00022692"/>
    </source>
</evidence>
<feature type="transmembrane region" description="Helical" evidence="7">
    <location>
        <begin position="215"/>
        <end position="235"/>
    </location>
</feature>
<dbReference type="RefSeq" id="WP_110344174.1">
    <property type="nucleotide sequence ID" value="NZ_MASU01000036.1"/>
</dbReference>
<evidence type="ECO:0000256" key="7">
    <source>
        <dbReference type="SAM" id="Phobius"/>
    </source>
</evidence>
<evidence type="ECO:0000259" key="8">
    <source>
        <dbReference type="PROSITE" id="PS50156"/>
    </source>
</evidence>
<dbReference type="InterPro" id="IPR004869">
    <property type="entry name" value="MMPL_dom"/>
</dbReference>
<dbReference type="EMBL" id="MASU01000036">
    <property type="protein sequence ID" value="PXY16727.1"/>
    <property type="molecule type" value="Genomic_DNA"/>
</dbReference>
<feature type="transmembrane region" description="Helical" evidence="7">
    <location>
        <begin position="635"/>
        <end position="654"/>
    </location>
</feature>
<proteinExistence type="predicted"/>
<dbReference type="PROSITE" id="PS50156">
    <property type="entry name" value="SSD"/>
    <property type="match status" value="2"/>
</dbReference>
<evidence type="ECO:0000256" key="4">
    <source>
        <dbReference type="ARBA" id="ARBA00022989"/>
    </source>
</evidence>
<name>A0A318L8R7_9PSEU</name>
<organism evidence="9 10">
    <name type="scientific">Prauserella flavalba</name>
    <dbReference type="NCBI Taxonomy" id="1477506"/>
    <lineage>
        <taxon>Bacteria</taxon>
        <taxon>Bacillati</taxon>
        <taxon>Actinomycetota</taxon>
        <taxon>Actinomycetes</taxon>
        <taxon>Pseudonocardiales</taxon>
        <taxon>Pseudonocardiaceae</taxon>
        <taxon>Prauserella</taxon>
    </lineage>
</organism>
<dbReference type="GO" id="GO:0005886">
    <property type="term" value="C:plasma membrane"/>
    <property type="evidence" value="ECO:0007669"/>
    <property type="project" value="UniProtKB-SubCell"/>
</dbReference>
<dbReference type="Proteomes" id="UP000247892">
    <property type="component" value="Unassembled WGS sequence"/>
</dbReference>
<keyword evidence="4 7" id="KW-1133">Transmembrane helix</keyword>
<feature type="transmembrane region" description="Helical" evidence="7">
    <location>
        <begin position="272"/>
        <end position="292"/>
    </location>
</feature>
<feature type="domain" description="SSD" evidence="8">
    <location>
        <begin position="221"/>
        <end position="371"/>
    </location>
</feature>
<comment type="subcellular location">
    <subcellularLocation>
        <location evidence="1">Cell membrane</location>
        <topology evidence="1">Multi-pass membrane protein</topology>
    </subcellularLocation>
</comment>
<gene>
    <name evidence="9" type="ORF">BA062_38535</name>
</gene>
<dbReference type="OrthoDB" id="7051771at2"/>
<keyword evidence="2" id="KW-1003">Cell membrane</keyword>
<dbReference type="PANTHER" id="PTHR33406">
    <property type="entry name" value="MEMBRANE PROTEIN MJ1562-RELATED"/>
    <property type="match status" value="1"/>
</dbReference>
<dbReference type="PANTHER" id="PTHR33406:SF13">
    <property type="entry name" value="MEMBRANE PROTEIN YDFJ"/>
    <property type="match status" value="1"/>
</dbReference>
<dbReference type="Pfam" id="PF03176">
    <property type="entry name" value="MMPL"/>
    <property type="match status" value="2"/>
</dbReference>
<evidence type="ECO:0000313" key="9">
    <source>
        <dbReference type="EMBL" id="PXY16727.1"/>
    </source>
</evidence>
<accession>A0A318L8R7</accession>
<feature type="transmembrane region" description="Helical" evidence="7">
    <location>
        <begin position="602"/>
        <end position="623"/>
    </location>
</feature>
<evidence type="ECO:0000313" key="10">
    <source>
        <dbReference type="Proteomes" id="UP000247892"/>
    </source>
</evidence>
<keyword evidence="3 7" id="KW-0812">Transmembrane</keyword>
<dbReference type="InterPro" id="IPR000731">
    <property type="entry name" value="SSD"/>
</dbReference>
<evidence type="ECO:0000256" key="2">
    <source>
        <dbReference type="ARBA" id="ARBA00022475"/>
    </source>
</evidence>
<keyword evidence="10" id="KW-1185">Reference proteome</keyword>
<feature type="transmembrane region" description="Helical" evidence="7">
    <location>
        <begin position="571"/>
        <end position="590"/>
    </location>
</feature>
<dbReference type="InterPro" id="IPR050545">
    <property type="entry name" value="Mycobact_MmpL"/>
</dbReference>
<feature type="transmembrane region" description="Helical" evidence="7">
    <location>
        <begin position="686"/>
        <end position="703"/>
    </location>
</feature>
<evidence type="ECO:0000256" key="6">
    <source>
        <dbReference type="SAM" id="MobiDB-lite"/>
    </source>
</evidence>
<dbReference type="Gene3D" id="1.20.1640.10">
    <property type="entry name" value="Multidrug efflux transporter AcrB transmembrane domain"/>
    <property type="match status" value="2"/>
</dbReference>
<feature type="transmembrane region" description="Helical" evidence="7">
    <location>
        <begin position="410"/>
        <end position="429"/>
    </location>
</feature>
<feature type="transmembrane region" description="Helical" evidence="7">
    <location>
        <begin position="320"/>
        <end position="342"/>
    </location>
</feature>
<comment type="caution">
    <text evidence="9">The sequence shown here is derived from an EMBL/GenBank/DDBJ whole genome shotgun (WGS) entry which is preliminary data.</text>
</comment>
<feature type="domain" description="SSD" evidence="8">
    <location>
        <begin position="569"/>
        <end position="738"/>
    </location>
</feature>
<evidence type="ECO:0000256" key="5">
    <source>
        <dbReference type="ARBA" id="ARBA00023136"/>
    </source>
</evidence>
<dbReference type="AlphaFoldDB" id="A0A318L8R7"/>
<dbReference type="SUPFAM" id="SSF82866">
    <property type="entry name" value="Multidrug efflux transporter AcrB transmembrane domain"/>
    <property type="match status" value="2"/>
</dbReference>